<accession>A0A1D1UIN8</accession>
<keyword evidence="2" id="KW-1185">Reference proteome</keyword>
<name>A0A1D1UIN8_RAMVA</name>
<evidence type="ECO:0000313" key="2">
    <source>
        <dbReference type="Proteomes" id="UP000186922"/>
    </source>
</evidence>
<sequence>MQLNTYVHKRRALATRQSSFSPAKPRTDDEKIEVGLTFLLVLGENYTCLSVFSSCLSRLLSQIVKCTSESGFRCNRLEGIVFCCALLISDISNSNLLSEIMYSAVVATGTDIHRKNWA</sequence>
<evidence type="ECO:0000313" key="1">
    <source>
        <dbReference type="EMBL" id="GAU87482.1"/>
    </source>
</evidence>
<dbReference type="EMBL" id="BDGG01000001">
    <property type="protein sequence ID" value="GAU87482.1"/>
    <property type="molecule type" value="Genomic_DNA"/>
</dbReference>
<dbReference type="Proteomes" id="UP000186922">
    <property type="component" value="Unassembled WGS sequence"/>
</dbReference>
<gene>
    <name evidence="1" type="primary">RvY_00317-1</name>
    <name evidence="1" type="synonym">RvY_00317.1</name>
    <name evidence="1" type="ORF">RvY_00317</name>
</gene>
<organism evidence="1 2">
    <name type="scientific">Ramazzottius varieornatus</name>
    <name type="common">Water bear</name>
    <name type="synonym">Tardigrade</name>
    <dbReference type="NCBI Taxonomy" id="947166"/>
    <lineage>
        <taxon>Eukaryota</taxon>
        <taxon>Metazoa</taxon>
        <taxon>Ecdysozoa</taxon>
        <taxon>Tardigrada</taxon>
        <taxon>Eutardigrada</taxon>
        <taxon>Parachela</taxon>
        <taxon>Hypsibioidea</taxon>
        <taxon>Ramazzottiidae</taxon>
        <taxon>Ramazzottius</taxon>
    </lineage>
</organism>
<proteinExistence type="predicted"/>
<dbReference type="AlphaFoldDB" id="A0A1D1UIN8"/>
<protein>
    <submittedName>
        <fullName evidence="1">Uncharacterized protein</fullName>
    </submittedName>
</protein>
<comment type="caution">
    <text evidence="1">The sequence shown here is derived from an EMBL/GenBank/DDBJ whole genome shotgun (WGS) entry which is preliminary data.</text>
</comment>
<reference evidence="1 2" key="1">
    <citation type="journal article" date="2016" name="Nat. Commun.">
        <title>Extremotolerant tardigrade genome and improved radiotolerance of human cultured cells by tardigrade-unique protein.</title>
        <authorList>
            <person name="Hashimoto T."/>
            <person name="Horikawa D.D."/>
            <person name="Saito Y."/>
            <person name="Kuwahara H."/>
            <person name="Kozuka-Hata H."/>
            <person name="Shin-I T."/>
            <person name="Minakuchi Y."/>
            <person name="Ohishi K."/>
            <person name="Motoyama A."/>
            <person name="Aizu T."/>
            <person name="Enomoto A."/>
            <person name="Kondo K."/>
            <person name="Tanaka S."/>
            <person name="Hara Y."/>
            <person name="Koshikawa S."/>
            <person name="Sagara H."/>
            <person name="Miura T."/>
            <person name="Yokobori S."/>
            <person name="Miyagawa K."/>
            <person name="Suzuki Y."/>
            <person name="Kubo T."/>
            <person name="Oyama M."/>
            <person name="Kohara Y."/>
            <person name="Fujiyama A."/>
            <person name="Arakawa K."/>
            <person name="Katayama T."/>
            <person name="Toyoda A."/>
            <person name="Kunieda T."/>
        </authorList>
    </citation>
    <scope>NUCLEOTIDE SEQUENCE [LARGE SCALE GENOMIC DNA]</scope>
    <source>
        <strain evidence="1 2">YOKOZUNA-1</strain>
    </source>
</reference>